<accession>A0A7G6J4F8</accession>
<organism evidence="4">
    <name type="scientific">Hypoxylon fragiforme</name>
    <dbReference type="NCBI Taxonomy" id="63214"/>
    <lineage>
        <taxon>Eukaryota</taxon>
        <taxon>Fungi</taxon>
        <taxon>Dikarya</taxon>
        <taxon>Ascomycota</taxon>
        <taxon>Pezizomycotina</taxon>
        <taxon>Sordariomycetes</taxon>
        <taxon>Xylariomycetidae</taxon>
        <taxon>Xylariales</taxon>
        <taxon>Hypoxylaceae</taxon>
        <taxon>Hypoxylon</taxon>
    </lineage>
</organism>
<dbReference type="InterPro" id="IPR051283">
    <property type="entry name" value="Sec_Metabolite_Acyltrans"/>
</dbReference>
<dbReference type="GO" id="GO:0016740">
    <property type="term" value="F:transferase activity"/>
    <property type="evidence" value="ECO:0007669"/>
    <property type="project" value="UniProtKB-KW"/>
</dbReference>
<evidence type="ECO:0000259" key="3">
    <source>
        <dbReference type="Pfam" id="PF22664"/>
    </source>
</evidence>
<dbReference type="AlphaFoldDB" id="A0A7G6J4F8"/>
<dbReference type="InterPro" id="IPR023213">
    <property type="entry name" value="CAT-like_dom_sf"/>
</dbReference>
<evidence type="ECO:0000313" key="4">
    <source>
        <dbReference type="EMBL" id="QNC49727.1"/>
    </source>
</evidence>
<dbReference type="EMBL" id="MN736720">
    <property type="protein sequence ID" value="QNC49727.1"/>
    <property type="molecule type" value="Genomic_DNA"/>
</dbReference>
<dbReference type="PANTHER" id="PTHR31896:SF64">
    <property type="entry name" value="TRICHOTHECENE 3-O-ACETYLTRANSFERASE"/>
    <property type="match status" value="1"/>
</dbReference>
<sequence>MADYCDLDRYRDPAISQLPMLQVYSHILYYFPMPNGVSREHIIQEFEAAITKVRQEVPWMGARVVNVGKTDTNSGTYKPIACPLPKNAIDVADYTDEIPEYAAIRAKRAPLSMIDTERLTPVSGFPKKFEDSDEDPAHVVRLQASFIRGGVVVDFAFQHNMGDASGHFGFVKLIATAMRGEEFPPSFLEKANLDRRNAIPLLGPNEPVLDHSHHKRPPVTDSTPFVPRKDARYHVFRFTPANMAKIKDMANQCQGFDPEVPFISTDDAVCAFCWQHFIAIRKDRFPPDTMSRFGRQIDGRKLVGLPPDYMGEVAHTMSAWMTFQQLTEAPLSTVASYLRKRLNETNNLHHLRSFATFIARDPDKSTITWAGQFNPDVDIGCSSIRTLAGVFPEFGKLGKPEFIRRPPSVPFPSTLVLYPGSPEGDCDAIACLTDADFEALSANPEWTKYVEHIG</sequence>
<protein>
    <submittedName>
        <fullName evidence="4">Hfaza2E</fullName>
    </submittedName>
</protein>
<reference evidence="4" key="1">
    <citation type="journal article" date="2020" name="Chemistry">
        <title>Hybridorubrins A-D, novel azaphilone heterodimers from stromata of Hypoxylon fragiforme and insights into the biosynthetic machinery for azaphilone diversification.</title>
        <authorList>
            <person name="Becker K."/>
            <person name="Pfutze S."/>
            <person name="Kuhnert E."/>
            <person name="Cox R."/>
            <person name="Stadler M."/>
            <person name="Surup F."/>
        </authorList>
    </citation>
    <scope>NUCLEOTIDE SEQUENCE</scope>
</reference>
<dbReference type="Gene3D" id="3.30.559.10">
    <property type="entry name" value="Chloramphenicol acetyltransferase-like domain"/>
    <property type="match status" value="2"/>
</dbReference>
<feature type="region of interest" description="Disordered" evidence="2">
    <location>
        <begin position="204"/>
        <end position="224"/>
    </location>
</feature>
<proteinExistence type="predicted"/>
<evidence type="ECO:0000256" key="2">
    <source>
        <dbReference type="SAM" id="MobiDB-lite"/>
    </source>
</evidence>
<keyword evidence="1" id="KW-0808">Transferase</keyword>
<dbReference type="PANTHER" id="PTHR31896">
    <property type="entry name" value="FAMILY REGULATORY PROTEIN, PUTATIVE (AFU_ORTHOLOGUE AFUA_3G14730)-RELATED"/>
    <property type="match status" value="1"/>
</dbReference>
<dbReference type="Pfam" id="PF22664">
    <property type="entry name" value="TRI-like_N"/>
    <property type="match status" value="1"/>
</dbReference>
<dbReference type="InterPro" id="IPR054710">
    <property type="entry name" value="Tri101-like_N"/>
</dbReference>
<gene>
    <name evidence="4" type="primary">hfaza2E</name>
</gene>
<feature type="domain" description="Trichothecene 3-O-acetyltransferase-like N-terminal" evidence="3">
    <location>
        <begin position="23"/>
        <end position="177"/>
    </location>
</feature>
<name>A0A7G6J4F8_9PEZI</name>
<evidence type="ECO:0000256" key="1">
    <source>
        <dbReference type="ARBA" id="ARBA00022679"/>
    </source>
</evidence>